<dbReference type="AlphaFoldDB" id="A0AA38CD03"/>
<dbReference type="PANTHER" id="PTHR31307:SF4">
    <property type="entry name" value="TRIHELIX TRANSCRIPTION FACTOR ASIL2"/>
    <property type="match status" value="1"/>
</dbReference>
<dbReference type="PANTHER" id="PTHR31307">
    <property type="entry name" value="TRIHELIX TRANSCRIPTION FACTOR ASIL2"/>
    <property type="match status" value="1"/>
</dbReference>
<dbReference type="InterPro" id="IPR044823">
    <property type="entry name" value="ASIL1/2-like"/>
</dbReference>
<reference evidence="1 2" key="1">
    <citation type="journal article" date="2021" name="Nat. Plants">
        <title>The Taxus genome provides insights into paclitaxel biosynthesis.</title>
        <authorList>
            <person name="Xiong X."/>
            <person name="Gou J."/>
            <person name="Liao Q."/>
            <person name="Li Y."/>
            <person name="Zhou Q."/>
            <person name="Bi G."/>
            <person name="Li C."/>
            <person name="Du R."/>
            <person name="Wang X."/>
            <person name="Sun T."/>
            <person name="Guo L."/>
            <person name="Liang H."/>
            <person name="Lu P."/>
            <person name="Wu Y."/>
            <person name="Zhang Z."/>
            <person name="Ro D.K."/>
            <person name="Shang Y."/>
            <person name="Huang S."/>
            <person name="Yan J."/>
        </authorList>
    </citation>
    <scope>NUCLEOTIDE SEQUENCE [LARGE SCALE GENOMIC DNA]</scope>
    <source>
        <strain evidence="1">Ta-2019</strain>
    </source>
</reference>
<evidence type="ECO:0000313" key="1">
    <source>
        <dbReference type="EMBL" id="KAH9295429.1"/>
    </source>
</evidence>
<sequence>GRVSPLMHFGEVYEWVESSKLQNFINMEKQRMEFMREMEIQRMQLFMQTQLELAKMKHGKHGNNTGAIGLNFRKILQQIKPTLSELLSCCVGIMHVELNHEEFEPMKIKNQLQHCILHHLSLSLKELDLFNFLV</sequence>
<gene>
    <name evidence="1" type="ORF">KI387_039017</name>
</gene>
<accession>A0AA38CD03</accession>
<proteinExistence type="predicted"/>
<dbReference type="EMBL" id="JAHRHJ020000011">
    <property type="protein sequence ID" value="KAH9295429.1"/>
    <property type="molecule type" value="Genomic_DNA"/>
</dbReference>
<name>A0AA38CD03_TAXCH</name>
<comment type="caution">
    <text evidence="1">The sequence shown here is derived from an EMBL/GenBank/DDBJ whole genome shotgun (WGS) entry which is preliminary data.</text>
</comment>
<keyword evidence="2" id="KW-1185">Reference proteome</keyword>
<evidence type="ECO:0000313" key="2">
    <source>
        <dbReference type="Proteomes" id="UP000824469"/>
    </source>
</evidence>
<protein>
    <submittedName>
        <fullName evidence="1">Uncharacterized protein</fullName>
    </submittedName>
</protein>
<dbReference type="Proteomes" id="UP000824469">
    <property type="component" value="Unassembled WGS sequence"/>
</dbReference>
<feature type="non-terminal residue" evidence="1">
    <location>
        <position position="1"/>
    </location>
</feature>
<organism evidence="1 2">
    <name type="scientific">Taxus chinensis</name>
    <name type="common">Chinese yew</name>
    <name type="synonym">Taxus wallichiana var. chinensis</name>
    <dbReference type="NCBI Taxonomy" id="29808"/>
    <lineage>
        <taxon>Eukaryota</taxon>
        <taxon>Viridiplantae</taxon>
        <taxon>Streptophyta</taxon>
        <taxon>Embryophyta</taxon>
        <taxon>Tracheophyta</taxon>
        <taxon>Spermatophyta</taxon>
        <taxon>Pinopsida</taxon>
        <taxon>Pinidae</taxon>
        <taxon>Conifers II</taxon>
        <taxon>Cupressales</taxon>
        <taxon>Taxaceae</taxon>
        <taxon>Taxus</taxon>
    </lineage>
</organism>